<keyword evidence="2" id="KW-0560">Oxidoreductase</keyword>
<comment type="caution">
    <text evidence="7">The sequence shown here is derived from an EMBL/GenBank/DDBJ whole genome shotgun (WGS) entry which is preliminary data.</text>
</comment>
<evidence type="ECO:0000259" key="5">
    <source>
        <dbReference type="Pfam" id="PF02771"/>
    </source>
</evidence>
<dbReference type="InterPro" id="IPR046373">
    <property type="entry name" value="Acyl-CoA_Oxase/DH_mid-dom_sf"/>
</dbReference>
<dbReference type="Gene3D" id="1.20.140.10">
    <property type="entry name" value="Butyryl-CoA Dehydrogenase, subunit A, domain 3"/>
    <property type="match status" value="1"/>
</dbReference>
<dbReference type="Pfam" id="PF02771">
    <property type="entry name" value="Acyl-CoA_dh_N"/>
    <property type="match status" value="1"/>
</dbReference>
<dbReference type="EMBL" id="JACHON010000019">
    <property type="protein sequence ID" value="MBB6513936.1"/>
    <property type="molecule type" value="Genomic_DNA"/>
</dbReference>
<dbReference type="Gene3D" id="1.10.540.10">
    <property type="entry name" value="Acyl-CoA dehydrogenase/oxidase, N-terminal domain"/>
    <property type="match status" value="1"/>
</dbReference>
<evidence type="ECO:0000256" key="1">
    <source>
        <dbReference type="ARBA" id="ARBA00022630"/>
    </source>
</evidence>
<feature type="domain" description="Acyl-CoA dehydrogenase/oxidase N-terminal" evidence="5">
    <location>
        <begin position="33"/>
        <end position="127"/>
    </location>
</feature>
<dbReference type="SUPFAM" id="SSF47203">
    <property type="entry name" value="Acyl-CoA dehydrogenase C-terminal domain-like"/>
    <property type="match status" value="1"/>
</dbReference>
<proteinExistence type="inferred from homology"/>
<dbReference type="Pfam" id="PF08028">
    <property type="entry name" value="Acyl-CoA_dh_2"/>
    <property type="match status" value="1"/>
</dbReference>
<dbReference type="InterPro" id="IPR037069">
    <property type="entry name" value="AcylCoA_DH/ox_N_sf"/>
</dbReference>
<dbReference type="GO" id="GO:0003995">
    <property type="term" value="F:acyl-CoA dehydrogenase activity"/>
    <property type="evidence" value="ECO:0007669"/>
    <property type="project" value="TreeGrafter"/>
</dbReference>
<organism evidence="7 8">
    <name type="scientific">Gracilibacillus halotolerans</name>
    <dbReference type="NCBI Taxonomy" id="74386"/>
    <lineage>
        <taxon>Bacteria</taxon>
        <taxon>Bacillati</taxon>
        <taxon>Bacillota</taxon>
        <taxon>Bacilli</taxon>
        <taxon>Bacillales</taxon>
        <taxon>Bacillaceae</taxon>
        <taxon>Gracilibacillus</taxon>
    </lineage>
</organism>
<keyword evidence="8" id="KW-1185">Reference proteome</keyword>
<dbReference type="InterPro" id="IPR050741">
    <property type="entry name" value="Acyl-CoA_dehydrogenase"/>
</dbReference>
<evidence type="ECO:0000259" key="6">
    <source>
        <dbReference type="Pfam" id="PF08028"/>
    </source>
</evidence>
<dbReference type="PANTHER" id="PTHR48083">
    <property type="entry name" value="MEDIUM-CHAIN SPECIFIC ACYL-COA DEHYDROGENASE, MITOCHONDRIAL-RELATED"/>
    <property type="match status" value="1"/>
</dbReference>
<dbReference type="PIRSF" id="PIRSF016578">
    <property type="entry name" value="HsaA"/>
    <property type="match status" value="1"/>
</dbReference>
<dbReference type="InterPro" id="IPR006091">
    <property type="entry name" value="Acyl-CoA_Oxase/DH_mid-dom"/>
</dbReference>
<reference evidence="7 8" key="1">
    <citation type="submission" date="2020-08" db="EMBL/GenBank/DDBJ databases">
        <title>Genomic Encyclopedia of Type Strains, Phase IV (KMG-IV): sequencing the most valuable type-strain genomes for metagenomic binning, comparative biology and taxonomic classification.</title>
        <authorList>
            <person name="Goeker M."/>
        </authorList>
    </citation>
    <scope>NUCLEOTIDE SEQUENCE [LARGE SCALE GENOMIC DNA]</scope>
    <source>
        <strain evidence="7 8">DSM 11805</strain>
    </source>
</reference>
<dbReference type="InterPro" id="IPR036250">
    <property type="entry name" value="AcylCo_DH-like_C"/>
</dbReference>
<dbReference type="Gene3D" id="2.40.110.10">
    <property type="entry name" value="Butyryl-CoA Dehydrogenase, subunit A, domain 2"/>
    <property type="match status" value="1"/>
</dbReference>
<accession>A0A841RRF8</accession>
<dbReference type="SUPFAM" id="SSF56645">
    <property type="entry name" value="Acyl-CoA dehydrogenase NM domain-like"/>
    <property type="match status" value="1"/>
</dbReference>
<evidence type="ECO:0000313" key="7">
    <source>
        <dbReference type="EMBL" id="MBB6513936.1"/>
    </source>
</evidence>
<name>A0A841RRF8_9BACI</name>
<dbReference type="GO" id="GO:0033539">
    <property type="term" value="P:fatty acid beta-oxidation using acyl-CoA dehydrogenase"/>
    <property type="evidence" value="ECO:0007669"/>
    <property type="project" value="TreeGrafter"/>
</dbReference>
<sequence length="418" mass="46190">MTTITSNNTKTWGVPPTEQYEKIAFRFRPIFQQIREKTEERENNRELLFEVISWLKKEKFGAVRLPVEKGGLGASNVDLAELLTELAAADSNVTQALRAHFAFTEMVLHADPSPVRDVWLQRIANGDIVGNAWTETGAAKVGGFETRVKKTKDGFRLFGTKYYSTGTIYADWILVLAADEEDNHVFAVVDKNGEGVEVIDDWNGFGQILTGTGTTHFSNTPLEQGKVLDKSFEAKFLAGYFQLVHLATLSGIARAALHDVAREVANRTRNYSHSTATSSKEDAQVLQVVGRVHSLAYAVGAITEKAAKSIQAAGEARFQGNAEKEQDVNDQAEIEISAAQAIISRLAPEAATLIFDALGASATSIDKRLDRHWRNARTVASHNPLIYKERIVGDYVVNQTPPPYIWFTGEKVKGEHKN</sequence>
<feature type="domain" description="Acyl-CoA dehydrogenase C-terminal" evidence="6">
    <location>
        <begin position="245"/>
        <end position="383"/>
    </location>
</feature>
<dbReference type="GO" id="GO:0050660">
    <property type="term" value="F:flavin adenine dinucleotide binding"/>
    <property type="evidence" value="ECO:0007669"/>
    <property type="project" value="InterPro"/>
</dbReference>
<dbReference type="InterPro" id="IPR009100">
    <property type="entry name" value="AcylCoA_DH/oxidase_NM_dom_sf"/>
</dbReference>
<dbReference type="InterPro" id="IPR013786">
    <property type="entry name" value="AcylCoA_DH/ox_N"/>
</dbReference>
<protein>
    <submittedName>
        <fullName evidence="7">Alkylation response protein AidB-like acyl-CoA dehydrogenase</fullName>
    </submittedName>
</protein>
<evidence type="ECO:0000259" key="4">
    <source>
        <dbReference type="Pfam" id="PF02770"/>
    </source>
</evidence>
<evidence type="ECO:0000313" key="8">
    <source>
        <dbReference type="Proteomes" id="UP000572212"/>
    </source>
</evidence>
<gene>
    <name evidence="7" type="ORF">GGQ92_002755</name>
</gene>
<dbReference type="Proteomes" id="UP000572212">
    <property type="component" value="Unassembled WGS sequence"/>
</dbReference>
<dbReference type="GO" id="GO:0005737">
    <property type="term" value="C:cytoplasm"/>
    <property type="evidence" value="ECO:0007669"/>
    <property type="project" value="TreeGrafter"/>
</dbReference>
<comment type="similarity">
    <text evidence="3">Belongs to the HpaH/HsaA monooxygenase family.</text>
</comment>
<evidence type="ECO:0000256" key="2">
    <source>
        <dbReference type="ARBA" id="ARBA00023002"/>
    </source>
</evidence>
<evidence type="ECO:0000256" key="3">
    <source>
        <dbReference type="ARBA" id="ARBA00049661"/>
    </source>
</evidence>
<feature type="domain" description="Acyl-CoA oxidase/dehydrogenase middle" evidence="4">
    <location>
        <begin position="132"/>
        <end position="219"/>
    </location>
</feature>
<dbReference type="AlphaFoldDB" id="A0A841RRF8"/>
<keyword evidence="1" id="KW-0285">Flavoprotein</keyword>
<dbReference type="GO" id="GO:0016712">
    <property type="term" value="F:oxidoreductase activity, acting on paired donors, with incorporation or reduction of molecular oxygen, reduced flavin or flavoprotein as one donor, and incorporation of one atom of oxygen"/>
    <property type="evidence" value="ECO:0007669"/>
    <property type="project" value="TreeGrafter"/>
</dbReference>
<dbReference type="PANTHER" id="PTHR48083:SF19">
    <property type="entry name" value="FLAVIN-DEPENDENT MONOOXYGENASE, OXYGENASE SUBUNIT HSAA"/>
    <property type="match status" value="1"/>
</dbReference>
<dbReference type="RefSeq" id="WP_184250040.1">
    <property type="nucleotide sequence ID" value="NZ_BAAACU010000061.1"/>
</dbReference>
<dbReference type="InterPro" id="IPR013107">
    <property type="entry name" value="Acyl-CoA_DH_C"/>
</dbReference>
<dbReference type="Pfam" id="PF02770">
    <property type="entry name" value="Acyl-CoA_dh_M"/>
    <property type="match status" value="1"/>
</dbReference>